<dbReference type="InterPro" id="IPR003615">
    <property type="entry name" value="HNH_nuc"/>
</dbReference>
<reference evidence="2" key="1">
    <citation type="submission" date="2018-12" db="EMBL/GenBank/DDBJ databases">
        <title>Tengunoibacter tsumagoiensis gen. nov., sp. nov., Dictyobacter kobayashii sp. nov., D. alpinus sp. nov., and D. joshuensis sp. nov. and description of Dictyobacteraceae fam. nov. within the order Ktedonobacterales isolated from Tengu-no-mugimeshi.</title>
        <authorList>
            <person name="Wang C.M."/>
            <person name="Zheng Y."/>
            <person name="Sakai Y."/>
            <person name="Toyoda A."/>
            <person name="Minakuchi Y."/>
            <person name="Abe K."/>
            <person name="Yokota A."/>
            <person name="Yabe S."/>
        </authorList>
    </citation>
    <scope>NUCLEOTIDE SEQUENCE [LARGE SCALE GENOMIC DNA]</scope>
    <source>
        <strain evidence="2">Uno16</strain>
    </source>
</reference>
<organism evidence="1 2">
    <name type="scientific">Dictyobacter alpinus</name>
    <dbReference type="NCBI Taxonomy" id="2014873"/>
    <lineage>
        <taxon>Bacteria</taxon>
        <taxon>Bacillati</taxon>
        <taxon>Chloroflexota</taxon>
        <taxon>Ktedonobacteria</taxon>
        <taxon>Ktedonobacterales</taxon>
        <taxon>Dictyobacteraceae</taxon>
        <taxon>Dictyobacter</taxon>
    </lineage>
</organism>
<dbReference type="RefSeq" id="WP_126625244.1">
    <property type="nucleotide sequence ID" value="NZ_BIFT01000001.1"/>
</dbReference>
<evidence type="ECO:0000313" key="2">
    <source>
        <dbReference type="Proteomes" id="UP000287171"/>
    </source>
</evidence>
<gene>
    <name evidence="1" type="ORF">KDA_00290</name>
</gene>
<evidence type="ECO:0008006" key="3">
    <source>
        <dbReference type="Google" id="ProtNLM"/>
    </source>
</evidence>
<name>A0A402AZQ3_9CHLR</name>
<protein>
    <recommendedName>
        <fullName evidence="3">HNH nuclease domain-containing protein</fullName>
    </recommendedName>
</protein>
<dbReference type="AlphaFoldDB" id="A0A402AZQ3"/>
<comment type="caution">
    <text evidence="1">The sequence shown here is derived from an EMBL/GenBank/DDBJ whole genome shotgun (WGS) entry which is preliminary data.</text>
</comment>
<dbReference type="Proteomes" id="UP000287171">
    <property type="component" value="Unassembled WGS sequence"/>
</dbReference>
<keyword evidence="2" id="KW-1185">Reference proteome</keyword>
<dbReference type="OrthoDB" id="9779761at2"/>
<evidence type="ECO:0000313" key="1">
    <source>
        <dbReference type="EMBL" id="GCE24545.1"/>
    </source>
</evidence>
<dbReference type="EMBL" id="BIFT01000001">
    <property type="protein sequence ID" value="GCE24545.1"/>
    <property type="molecule type" value="Genomic_DNA"/>
</dbReference>
<proteinExistence type="predicted"/>
<dbReference type="CDD" id="cd00085">
    <property type="entry name" value="HNHc"/>
    <property type="match status" value="1"/>
</dbReference>
<accession>A0A402AZQ3</accession>
<sequence length="202" mass="23783">MKILRPSVMTAREWFKERNAEDWQRIRSQVLEKDHYTCVYCSLTCRKFMQVNHIGAEDNHQLKNLETVCPACHSVMHMGINALQGIITVFECKKELVSMATIVCETRKLVNKQKSWDEIESNIYHQFLRSGGKIYDKEDTLFFANQLVTSIKQPEFRAYLPEDLAIVFHEQGAWNGFQERVWKWQCLPGSTYRKQSEHFIST</sequence>